<proteinExistence type="predicted"/>
<dbReference type="Gene3D" id="3.40.630.30">
    <property type="match status" value="1"/>
</dbReference>
<dbReference type="SUPFAM" id="SSF55729">
    <property type="entry name" value="Acyl-CoA N-acyltransferases (Nat)"/>
    <property type="match status" value="1"/>
</dbReference>
<dbReference type="RefSeq" id="WP_136136583.1">
    <property type="nucleotide sequence ID" value="NZ_SDGV01000011.1"/>
</dbReference>
<dbReference type="InterPro" id="IPR016181">
    <property type="entry name" value="Acyl_CoA_acyltransferase"/>
</dbReference>
<dbReference type="GO" id="GO:0016747">
    <property type="term" value="F:acyltransferase activity, transferring groups other than amino-acyl groups"/>
    <property type="evidence" value="ECO:0007669"/>
    <property type="project" value="InterPro"/>
</dbReference>
<evidence type="ECO:0000259" key="1">
    <source>
        <dbReference type="PROSITE" id="PS51186"/>
    </source>
</evidence>
<reference evidence="2 3" key="1">
    <citation type="submission" date="2019-01" db="EMBL/GenBank/DDBJ databases">
        <title>Vagococcus silagei sp. nov. isolated from brewer's grain.</title>
        <authorList>
            <person name="Guu J.-R."/>
        </authorList>
    </citation>
    <scope>NUCLEOTIDE SEQUENCE [LARGE SCALE GENOMIC DNA]</scope>
    <source>
        <strain evidence="2 3">2B-2</strain>
    </source>
</reference>
<keyword evidence="2" id="KW-0808">Transferase</keyword>
<dbReference type="InterPro" id="IPR000182">
    <property type="entry name" value="GNAT_dom"/>
</dbReference>
<dbReference type="AlphaFoldDB" id="A0A4S3B441"/>
<dbReference type="PROSITE" id="PS51186">
    <property type="entry name" value="GNAT"/>
    <property type="match status" value="1"/>
</dbReference>
<dbReference type="OrthoDB" id="9798081at2"/>
<sequence length="189" mass="22117">MSTESMNLILAKNQRIDTKRCLLRKITLEDTDDMFEYCQNPNVSKYTTFYPHQSKRDTQEVIANIFLSNQLTNWGIELKDCGKIIGTISIVPRSKNEFEFAWAIGESYWGKGIVYEAAEQLLQLVFELLETQIVCARFLKQNVNSGRVMEKLGMTYWGKDYIQDIKDEKMVEILKYGLTREEYQKNNIL</sequence>
<dbReference type="PANTHER" id="PTHR43792">
    <property type="entry name" value="GNAT FAMILY, PUTATIVE (AFU_ORTHOLOGUE AFUA_3G00765)-RELATED-RELATED"/>
    <property type="match status" value="1"/>
</dbReference>
<comment type="caution">
    <text evidence="2">The sequence shown here is derived from an EMBL/GenBank/DDBJ whole genome shotgun (WGS) entry which is preliminary data.</text>
</comment>
<dbReference type="Pfam" id="PF13302">
    <property type="entry name" value="Acetyltransf_3"/>
    <property type="match status" value="1"/>
</dbReference>
<name>A0A4S3B441_9ENTE</name>
<dbReference type="Proteomes" id="UP000310506">
    <property type="component" value="Unassembled WGS sequence"/>
</dbReference>
<gene>
    <name evidence="2" type="ORF">ESZ54_04960</name>
</gene>
<organism evidence="2 3">
    <name type="scientific">Vagococcus silagei</name>
    <dbReference type="NCBI Taxonomy" id="2508885"/>
    <lineage>
        <taxon>Bacteria</taxon>
        <taxon>Bacillati</taxon>
        <taxon>Bacillota</taxon>
        <taxon>Bacilli</taxon>
        <taxon>Lactobacillales</taxon>
        <taxon>Enterococcaceae</taxon>
        <taxon>Vagococcus</taxon>
    </lineage>
</organism>
<feature type="domain" description="N-acetyltransferase" evidence="1">
    <location>
        <begin position="21"/>
        <end position="172"/>
    </location>
</feature>
<dbReference type="InterPro" id="IPR051531">
    <property type="entry name" value="N-acetyltransferase"/>
</dbReference>
<dbReference type="EMBL" id="SDGV01000011">
    <property type="protein sequence ID" value="THB61572.1"/>
    <property type="molecule type" value="Genomic_DNA"/>
</dbReference>
<accession>A0A4S3B441</accession>
<evidence type="ECO:0000313" key="2">
    <source>
        <dbReference type="EMBL" id="THB61572.1"/>
    </source>
</evidence>
<keyword evidence="3" id="KW-1185">Reference proteome</keyword>
<dbReference type="PANTHER" id="PTHR43792:SF1">
    <property type="entry name" value="N-ACETYLTRANSFERASE DOMAIN-CONTAINING PROTEIN"/>
    <property type="match status" value="1"/>
</dbReference>
<evidence type="ECO:0000313" key="3">
    <source>
        <dbReference type="Proteomes" id="UP000310506"/>
    </source>
</evidence>
<protein>
    <submittedName>
        <fullName evidence="2">N-acetyltransferase</fullName>
    </submittedName>
</protein>